<evidence type="ECO:0000313" key="2">
    <source>
        <dbReference type="Proteomes" id="UP000198462"/>
    </source>
</evidence>
<accession>A0A219B6C7</accession>
<evidence type="ECO:0008006" key="3">
    <source>
        <dbReference type="Google" id="ProtNLM"/>
    </source>
</evidence>
<sequence>MAVTVGATTGDRAELRLKGIKMRRLFPVMLLAVLPGCAAPQPVRAAPQETDVAGDADPALFEVSDEDTRIYLFGTIHILTGSEGWFDEAVRDAFEASDELVIETLEPTREELSQTMMLGVDPAGKPLSRTISPDSYALLSDELVEAGVDPAAFEPLDPWLVAINLAGIQYQKLGMTPDAGAERRLIAAAEERGMPVSGLETLDYQFRLFDDLPEEHQVEFLEQSIEQLDDAESFIGRMTEAWASGDTAALSDVLNEELEDDPVLYARLITDRNRNWAAWIEERLDEPGTVFVAVGAGHLGGEGSVQSELEKRGISVTRIDY</sequence>
<dbReference type="EMBL" id="NFZT01000001">
    <property type="protein sequence ID" value="OWV33831.1"/>
    <property type="molecule type" value="Genomic_DNA"/>
</dbReference>
<dbReference type="AlphaFoldDB" id="A0A219B6C7"/>
<protein>
    <recommendedName>
        <fullName evidence="3">TraB/GumN family protein</fullName>
    </recommendedName>
</protein>
<organism evidence="1 2">
    <name type="scientific">Pacificimonas flava</name>
    <dbReference type="NCBI Taxonomy" id="1234595"/>
    <lineage>
        <taxon>Bacteria</taxon>
        <taxon>Pseudomonadati</taxon>
        <taxon>Pseudomonadota</taxon>
        <taxon>Alphaproteobacteria</taxon>
        <taxon>Sphingomonadales</taxon>
        <taxon>Sphingosinicellaceae</taxon>
        <taxon>Pacificimonas</taxon>
    </lineage>
</organism>
<dbReference type="Pfam" id="PF01963">
    <property type="entry name" value="TraB_PrgY_gumN"/>
    <property type="match status" value="1"/>
</dbReference>
<gene>
    <name evidence="1" type="ORF">B5C34_10415</name>
</gene>
<name>A0A219B6C7_9SPHN</name>
<reference evidence="2" key="1">
    <citation type="submission" date="2017-05" db="EMBL/GenBank/DDBJ databases">
        <authorList>
            <person name="Lin X."/>
        </authorList>
    </citation>
    <scope>NUCLEOTIDE SEQUENCE [LARGE SCALE GENOMIC DNA]</scope>
    <source>
        <strain evidence="2">JLT2012</strain>
    </source>
</reference>
<dbReference type="InterPro" id="IPR047111">
    <property type="entry name" value="YbaP-like"/>
</dbReference>
<keyword evidence="2" id="KW-1185">Reference proteome</keyword>
<evidence type="ECO:0000313" key="1">
    <source>
        <dbReference type="EMBL" id="OWV33831.1"/>
    </source>
</evidence>
<dbReference type="PANTHER" id="PTHR40590:SF1">
    <property type="entry name" value="CYTOPLASMIC PROTEIN"/>
    <property type="match status" value="1"/>
</dbReference>
<dbReference type="PANTHER" id="PTHR40590">
    <property type="entry name" value="CYTOPLASMIC PROTEIN-RELATED"/>
    <property type="match status" value="1"/>
</dbReference>
<dbReference type="InterPro" id="IPR002816">
    <property type="entry name" value="TraB/PrgY/GumN_fam"/>
</dbReference>
<comment type="caution">
    <text evidence="1">The sequence shown here is derived from an EMBL/GenBank/DDBJ whole genome shotgun (WGS) entry which is preliminary data.</text>
</comment>
<dbReference type="Proteomes" id="UP000198462">
    <property type="component" value="Unassembled WGS sequence"/>
</dbReference>
<proteinExistence type="predicted"/>
<dbReference type="CDD" id="cd14789">
    <property type="entry name" value="Tiki"/>
    <property type="match status" value="1"/>
</dbReference>